<dbReference type="SMART" id="SM00520">
    <property type="entry name" value="BASIC"/>
    <property type="match status" value="1"/>
</dbReference>
<reference evidence="7" key="1">
    <citation type="submission" date="2025-08" db="UniProtKB">
        <authorList>
            <consortium name="RefSeq"/>
        </authorList>
    </citation>
    <scope>IDENTIFICATION</scope>
</reference>
<dbReference type="GO" id="GO:0000978">
    <property type="term" value="F:RNA polymerase II cis-regulatory region sequence-specific DNA binding"/>
    <property type="evidence" value="ECO:0007669"/>
    <property type="project" value="TreeGrafter"/>
</dbReference>
<evidence type="ECO:0000256" key="2">
    <source>
        <dbReference type="ARBA" id="ARBA00023125"/>
    </source>
</evidence>
<dbReference type="GO" id="GO:0000981">
    <property type="term" value="F:DNA-binding transcription factor activity, RNA polymerase II-specific"/>
    <property type="evidence" value="ECO:0007669"/>
    <property type="project" value="TreeGrafter"/>
</dbReference>
<dbReference type="FunFam" id="4.10.280.10:FF:000005">
    <property type="entry name" value="Myogenic factor"/>
    <property type="match status" value="1"/>
</dbReference>
<dbReference type="Pfam" id="PF01586">
    <property type="entry name" value="Basic"/>
    <property type="match status" value="1"/>
</dbReference>
<dbReference type="PANTHER" id="PTHR11534">
    <property type="entry name" value="MYOGENIC FACTOR"/>
    <property type="match status" value="1"/>
</dbReference>
<name>A0A6P3XKJ6_DINQU</name>
<dbReference type="SMART" id="SM00353">
    <property type="entry name" value="HLH"/>
    <property type="match status" value="1"/>
</dbReference>
<dbReference type="InterPro" id="IPR039704">
    <property type="entry name" value="Myogenic_factor"/>
</dbReference>
<dbReference type="KEGG" id="dqu:106746684"/>
<feature type="domain" description="BHLH" evidence="5">
    <location>
        <begin position="179"/>
        <end position="230"/>
    </location>
</feature>
<dbReference type="Pfam" id="PF00010">
    <property type="entry name" value="HLH"/>
    <property type="match status" value="1"/>
</dbReference>
<dbReference type="GO" id="GO:0005634">
    <property type="term" value="C:nucleus"/>
    <property type="evidence" value="ECO:0007669"/>
    <property type="project" value="UniProtKB-SubCell"/>
</dbReference>
<dbReference type="SUPFAM" id="SSF47459">
    <property type="entry name" value="HLH, helix-loop-helix DNA-binding domain"/>
    <property type="match status" value="1"/>
</dbReference>
<dbReference type="InterPro" id="IPR002546">
    <property type="entry name" value="MyoD_N"/>
</dbReference>
<feature type="compositionally biased region" description="Low complexity" evidence="4">
    <location>
        <begin position="125"/>
        <end position="135"/>
    </location>
</feature>
<dbReference type="InterPro" id="IPR036638">
    <property type="entry name" value="HLH_DNA-bd_sf"/>
</dbReference>
<organism evidence="6 7">
    <name type="scientific">Dinoponera quadriceps</name>
    <name type="common">South American ant</name>
    <dbReference type="NCBI Taxonomy" id="609295"/>
    <lineage>
        <taxon>Eukaryota</taxon>
        <taxon>Metazoa</taxon>
        <taxon>Ecdysozoa</taxon>
        <taxon>Arthropoda</taxon>
        <taxon>Hexapoda</taxon>
        <taxon>Insecta</taxon>
        <taxon>Pterygota</taxon>
        <taxon>Neoptera</taxon>
        <taxon>Endopterygota</taxon>
        <taxon>Hymenoptera</taxon>
        <taxon>Apocrita</taxon>
        <taxon>Aculeata</taxon>
        <taxon>Formicoidea</taxon>
        <taxon>Formicidae</taxon>
        <taxon>Ponerinae</taxon>
        <taxon>Ponerini</taxon>
        <taxon>Dinoponera</taxon>
    </lineage>
</organism>
<comment type="subcellular location">
    <subcellularLocation>
        <location evidence="1">Nucleus</location>
    </subcellularLocation>
</comment>
<evidence type="ECO:0000256" key="1">
    <source>
        <dbReference type="ARBA" id="ARBA00004123"/>
    </source>
</evidence>
<dbReference type="InterPro" id="IPR011598">
    <property type="entry name" value="bHLH_dom"/>
</dbReference>
<dbReference type="GeneID" id="106746684"/>
<dbReference type="AlphaFoldDB" id="A0A6P3XKJ6"/>
<dbReference type="GO" id="GO:0045663">
    <property type="term" value="P:positive regulation of myoblast differentiation"/>
    <property type="evidence" value="ECO:0007669"/>
    <property type="project" value="TreeGrafter"/>
</dbReference>
<feature type="region of interest" description="Disordered" evidence="4">
    <location>
        <begin position="109"/>
        <end position="155"/>
    </location>
</feature>
<dbReference type="GO" id="GO:0046983">
    <property type="term" value="F:protein dimerization activity"/>
    <property type="evidence" value="ECO:0007669"/>
    <property type="project" value="InterPro"/>
</dbReference>
<dbReference type="Gene3D" id="4.10.280.10">
    <property type="entry name" value="Helix-loop-helix DNA-binding domain"/>
    <property type="match status" value="1"/>
</dbReference>
<dbReference type="CDD" id="cd19699">
    <property type="entry name" value="bHLH_TS_dMYOD_like"/>
    <property type="match status" value="1"/>
</dbReference>
<dbReference type="CTD" id="42799"/>
<keyword evidence="3" id="KW-0539">Nucleus</keyword>
<dbReference type="PANTHER" id="PTHR11534:SF9">
    <property type="entry name" value="MYOGENIC-DETERMINATION PROTEIN"/>
    <property type="match status" value="1"/>
</dbReference>
<dbReference type="OrthoDB" id="10049614at2759"/>
<evidence type="ECO:0000313" key="7">
    <source>
        <dbReference type="RefSeq" id="XP_014478986.1"/>
    </source>
</evidence>
<protein>
    <submittedName>
        <fullName evidence="7">Transcription factor SUM-1</fullName>
    </submittedName>
</protein>
<dbReference type="PROSITE" id="PS50888">
    <property type="entry name" value="BHLH"/>
    <property type="match status" value="1"/>
</dbReference>
<dbReference type="RefSeq" id="XP_014478986.1">
    <property type="nucleotide sequence ID" value="XM_014623500.1"/>
</dbReference>
<gene>
    <name evidence="7" type="primary">LOC106746684</name>
</gene>
<dbReference type="GO" id="GO:0007517">
    <property type="term" value="P:muscle organ development"/>
    <property type="evidence" value="ECO:0007669"/>
    <property type="project" value="InterPro"/>
</dbReference>
<evidence type="ECO:0000313" key="6">
    <source>
        <dbReference type="Proteomes" id="UP000515204"/>
    </source>
</evidence>
<evidence type="ECO:0000259" key="5">
    <source>
        <dbReference type="PROSITE" id="PS50888"/>
    </source>
</evidence>
<evidence type="ECO:0000256" key="3">
    <source>
        <dbReference type="ARBA" id="ARBA00023242"/>
    </source>
</evidence>
<accession>A0A6P3XKJ6</accession>
<sequence>MMTLVTDAVPYGYEAVTRPPYDAYRHHHHLHHHHHHRYRRVYTPTEPEYLQGYISRRDTDDRARITGNALTAPATSPLNYRDRNDRIRSQSRYALDSDDASSVISADASADLESGSADADETNETNETSETNETGETNEGESIEHVPHPHVLDAGSPHGPRRCLLWACKACKKKTVTVDRRKAATLRERRRLRKVNEAFEVLKRRTSNNPNQRLPKVEILRNAIEYIESLEALLQGNRPPGHQDHPSAENMNGESPQYVTDRLRQFSDPLARFQPINGFEQTEALSSQNNGSSLDCLNMIVQSINGPLQPSADSHYSTHH</sequence>
<proteinExistence type="predicted"/>
<feature type="compositionally biased region" description="Basic and acidic residues" evidence="4">
    <location>
        <begin position="142"/>
        <end position="151"/>
    </location>
</feature>
<evidence type="ECO:0000256" key="4">
    <source>
        <dbReference type="SAM" id="MobiDB-lite"/>
    </source>
</evidence>
<keyword evidence="6" id="KW-1185">Reference proteome</keyword>
<keyword evidence="2" id="KW-0238">DNA-binding</keyword>
<dbReference type="Proteomes" id="UP000515204">
    <property type="component" value="Unplaced"/>
</dbReference>